<evidence type="ECO:0000256" key="2">
    <source>
        <dbReference type="SAM" id="SignalP"/>
    </source>
</evidence>
<accession>A0AAV5V3X8</accession>
<feature type="chain" id="PRO_5043551630" evidence="2">
    <location>
        <begin position="18"/>
        <end position="588"/>
    </location>
</feature>
<evidence type="ECO:0000313" key="4">
    <source>
        <dbReference type="Proteomes" id="UP001432322"/>
    </source>
</evidence>
<keyword evidence="4" id="KW-1185">Reference proteome</keyword>
<sequence length="588" mass="66638">MLLYLITLIALVGASLLEREECTTKYRCFAPLNCNSESLLGAVVAPDPACFVLLMMHPYSHNWYRIRLESVVTTTKINVKVGPKNTPIYLLTCEKDNDGKMSAKYNTEDLELIESHDATKFVCEFNVDLIRLGHTKVQSNDLHLTFLVGELEVTGGNPMKTKLTSLTPTIYCLPNVILAPRDNFAEDKFYEIAKYDDDNGAVTCENSEYKIEFRGEDSENYAKVNKVSCDMETGEGFKIDPTPSDNPTIRDELDVRCAGDADYFCDYNLKYTKGETPLEWTKPDMAAVPPVKGRIKCPATHPFFVVRGRQPIRNEVIKCKSYSNKMKWTYYAPDNTKMILGETSPEVHCVAQLKCSDMHKIPQTSLNASFLNENFEPACQQGGKLVVHEGNWEKRKIYEKMICEGMTGQYRYQAKGASVHSLTKSTIFSCEYEDTTVDENKDNLLIMIGSVISAFFTAFIIAIVCAYCVMRKQRNRENAIKNKVETNEGNDTSLRMGCDRGKQFNDKDQEIANDYLRKKKSDALNEIHFNILPGKVPILRRVKGDLSKEVQANGGQRPGEYKKLTKPKPMLTEDMKEMINGLRMCKKC</sequence>
<dbReference type="Proteomes" id="UP001432322">
    <property type="component" value="Unassembled WGS sequence"/>
</dbReference>
<dbReference type="AlphaFoldDB" id="A0AAV5V3X8"/>
<comment type="caution">
    <text evidence="3">The sequence shown here is derived from an EMBL/GenBank/DDBJ whole genome shotgun (WGS) entry which is preliminary data.</text>
</comment>
<protein>
    <submittedName>
        <fullName evidence="3">Uncharacterized protein</fullName>
    </submittedName>
</protein>
<dbReference type="EMBL" id="BTSY01000002">
    <property type="protein sequence ID" value="GMT13244.1"/>
    <property type="molecule type" value="Genomic_DNA"/>
</dbReference>
<organism evidence="3 4">
    <name type="scientific">Pristionchus fissidentatus</name>
    <dbReference type="NCBI Taxonomy" id="1538716"/>
    <lineage>
        <taxon>Eukaryota</taxon>
        <taxon>Metazoa</taxon>
        <taxon>Ecdysozoa</taxon>
        <taxon>Nematoda</taxon>
        <taxon>Chromadorea</taxon>
        <taxon>Rhabditida</taxon>
        <taxon>Rhabditina</taxon>
        <taxon>Diplogasteromorpha</taxon>
        <taxon>Diplogasteroidea</taxon>
        <taxon>Neodiplogasteridae</taxon>
        <taxon>Pristionchus</taxon>
    </lineage>
</organism>
<proteinExistence type="predicted"/>
<name>A0AAV5V3X8_9BILA</name>
<feature type="signal peptide" evidence="2">
    <location>
        <begin position="1"/>
        <end position="17"/>
    </location>
</feature>
<feature type="transmembrane region" description="Helical" evidence="1">
    <location>
        <begin position="444"/>
        <end position="469"/>
    </location>
</feature>
<evidence type="ECO:0000313" key="3">
    <source>
        <dbReference type="EMBL" id="GMT13244.1"/>
    </source>
</evidence>
<gene>
    <name evidence="3" type="ORF">PFISCL1PPCAC_4541</name>
</gene>
<reference evidence="3" key="1">
    <citation type="submission" date="2023-10" db="EMBL/GenBank/DDBJ databases">
        <title>Genome assembly of Pristionchus species.</title>
        <authorList>
            <person name="Yoshida K."/>
            <person name="Sommer R.J."/>
        </authorList>
    </citation>
    <scope>NUCLEOTIDE SEQUENCE</scope>
    <source>
        <strain evidence="3">RS5133</strain>
    </source>
</reference>
<keyword evidence="2" id="KW-0732">Signal</keyword>
<keyword evidence="1" id="KW-0812">Transmembrane</keyword>
<evidence type="ECO:0000256" key="1">
    <source>
        <dbReference type="SAM" id="Phobius"/>
    </source>
</evidence>
<keyword evidence="1" id="KW-1133">Transmembrane helix</keyword>
<keyword evidence="1" id="KW-0472">Membrane</keyword>